<evidence type="ECO:0000313" key="2">
    <source>
        <dbReference type="EMBL" id="MBA4496547.1"/>
    </source>
</evidence>
<protein>
    <submittedName>
        <fullName evidence="2">Metal-dependent hydrolase</fullName>
    </submittedName>
</protein>
<feature type="transmembrane region" description="Helical" evidence="1">
    <location>
        <begin position="137"/>
        <end position="158"/>
    </location>
</feature>
<dbReference type="Pfam" id="PF04307">
    <property type="entry name" value="YdjM"/>
    <property type="match status" value="1"/>
</dbReference>
<dbReference type="InterPro" id="IPR007404">
    <property type="entry name" value="YdjM-like"/>
</dbReference>
<dbReference type="GO" id="GO:0016787">
    <property type="term" value="F:hydrolase activity"/>
    <property type="evidence" value="ECO:0007669"/>
    <property type="project" value="UniProtKB-KW"/>
</dbReference>
<dbReference type="PANTHER" id="PTHR35531">
    <property type="entry name" value="INNER MEMBRANE PROTEIN YBCI-RELATED"/>
    <property type="match status" value="1"/>
</dbReference>
<keyword evidence="1" id="KW-0472">Membrane</keyword>
<feature type="transmembrane region" description="Helical" evidence="1">
    <location>
        <begin position="65"/>
        <end position="83"/>
    </location>
</feature>
<dbReference type="AlphaFoldDB" id="A0A7W2AAS0"/>
<proteinExistence type="predicted"/>
<feature type="transmembrane region" description="Helical" evidence="1">
    <location>
        <begin position="112"/>
        <end position="131"/>
    </location>
</feature>
<dbReference type="RefSeq" id="WP_181755063.1">
    <property type="nucleotide sequence ID" value="NZ_JACEIQ010000046.1"/>
</dbReference>
<reference evidence="2 3" key="1">
    <citation type="submission" date="2020-07" db="EMBL/GenBank/DDBJ databases">
        <authorList>
            <person name="Feng H."/>
        </authorList>
    </citation>
    <scope>NUCLEOTIDE SEQUENCE [LARGE SCALE GENOMIC DNA]</scope>
    <source>
        <strain evidence="3">s-10</strain>
    </source>
</reference>
<keyword evidence="2" id="KW-0378">Hydrolase</keyword>
<sequence length="211" mass="22959">MEGRTHFAIGIACGVGLACTVGDTKDVMNLSLTIITAGMASILPDIDEDGSLINNFIFPSLKRTYRSFALAAIGVVMVLMYFLKGLPDWVLYTGIFAAGVAYVPHRSVTHSFLSCAYITWIIYQAVPEYTYAVAIGYMSHLLADAVTSAGVPFLWPYSKKFSLKKLGIKVKSGGTVDRWVARIALILSCIGFLYLIGQVFYDEATAAGWIS</sequence>
<name>A0A7W2AAS0_9BACL</name>
<feature type="transmembrane region" description="Helical" evidence="1">
    <location>
        <begin position="179"/>
        <end position="201"/>
    </location>
</feature>
<dbReference type="EMBL" id="JACEIQ010000046">
    <property type="protein sequence ID" value="MBA4496547.1"/>
    <property type="molecule type" value="Genomic_DNA"/>
</dbReference>
<dbReference type="PIRSF" id="PIRSF030780">
    <property type="entry name" value="Md_memb_hyd_prd"/>
    <property type="match status" value="1"/>
</dbReference>
<dbReference type="PANTHER" id="PTHR35531:SF1">
    <property type="entry name" value="INNER MEMBRANE PROTEIN YBCI-RELATED"/>
    <property type="match status" value="1"/>
</dbReference>
<evidence type="ECO:0000313" key="3">
    <source>
        <dbReference type="Proteomes" id="UP000535491"/>
    </source>
</evidence>
<keyword evidence="3" id="KW-1185">Reference proteome</keyword>
<comment type="caution">
    <text evidence="2">The sequence shown here is derived from an EMBL/GenBank/DDBJ whole genome shotgun (WGS) entry which is preliminary data.</text>
</comment>
<keyword evidence="1" id="KW-0812">Transmembrane</keyword>
<organism evidence="2 3">
    <name type="scientific">Paenactinomyces guangxiensis</name>
    <dbReference type="NCBI Taxonomy" id="1490290"/>
    <lineage>
        <taxon>Bacteria</taxon>
        <taxon>Bacillati</taxon>
        <taxon>Bacillota</taxon>
        <taxon>Bacilli</taxon>
        <taxon>Bacillales</taxon>
        <taxon>Thermoactinomycetaceae</taxon>
        <taxon>Paenactinomyces</taxon>
    </lineage>
</organism>
<gene>
    <name evidence="2" type="ORF">H1191_20045</name>
</gene>
<dbReference type="PROSITE" id="PS51257">
    <property type="entry name" value="PROKAR_LIPOPROTEIN"/>
    <property type="match status" value="1"/>
</dbReference>
<dbReference type="Proteomes" id="UP000535491">
    <property type="component" value="Unassembled WGS sequence"/>
</dbReference>
<evidence type="ECO:0000256" key="1">
    <source>
        <dbReference type="SAM" id="Phobius"/>
    </source>
</evidence>
<accession>A0A7W2AAS0</accession>
<keyword evidence="1" id="KW-1133">Transmembrane helix</keyword>
<dbReference type="InterPro" id="IPR016956">
    <property type="entry name" value="YdjM"/>
</dbReference>